<organism evidence="2 3">
    <name type="scientific">Caenorhabditis nigoni</name>
    <dbReference type="NCBI Taxonomy" id="1611254"/>
    <lineage>
        <taxon>Eukaryota</taxon>
        <taxon>Metazoa</taxon>
        <taxon>Ecdysozoa</taxon>
        <taxon>Nematoda</taxon>
        <taxon>Chromadorea</taxon>
        <taxon>Rhabditida</taxon>
        <taxon>Rhabditina</taxon>
        <taxon>Rhabditomorpha</taxon>
        <taxon>Rhabditoidea</taxon>
        <taxon>Rhabditidae</taxon>
        <taxon>Peloderinae</taxon>
        <taxon>Caenorhabditis</taxon>
    </lineage>
</organism>
<evidence type="ECO:0000259" key="1">
    <source>
        <dbReference type="PROSITE" id="PS50181"/>
    </source>
</evidence>
<feature type="domain" description="F-box" evidence="1">
    <location>
        <begin position="6"/>
        <end position="55"/>
    </location>
</feature>
<sequence>MFDYVLPTLLEMPEIVMNQIFSYLDVKSIFKMQKVCHQLYNFVEDQKPDIRLTSIELKATTYGFTCFISSELSGNIQLKYLKTAMACPRMREHGILLEHDYPMPIFFEDIGRLLDFQKSPLRELELVLKYKKYDSEYGQMLGFVENLLKNRSKKLRTQWLWMSALDQSHVMQILPNIDFCGIGRITVADAVVDYDKDVDQEMEIDEILGLKQFNEFEKLDITKFLVDSEDYEENVVEKFLDISEVYLKLKKITIEDLKMIRNLEEMSDYVPHTLLEMPEIVMDHIFSYLDVKSIFKMQKVCLQLHNFVSERKPDIRLTSLELQATTYGFICKISSERSGKILIMYLKTGMACPRMRENGILLEHDHPMPVFFKDIGRLLDFQKSPLRELDLVLECKQFDSEYGQMLEFVKNTLQNQSKKLKTQWLWMSALDESHVMQILPNIELCGIRRFTLSNAVVDYDRDVDQKMGSDEILELNFNDIEKMVATEFLVDSKDFKRKFSGQDVGDSRSVFKIEKDNNPGFGDGKKCEFRKIR</sequence>
<dbReference type="Gene3D" id="1.20.1280.50">
    <property type="match status" value="1"/>
</dbReference>
<dbReference type="InterPro" id="IPR002900">
    <property type="entry name" value="DUF38/FTH_CAE_spp"/>
</dbReference>
<dbReference type="SMART" id="SM00256">
    <property type="entry name" value="FBOX"/>
    <property type="match status" value="2"/>
</dbReference>
<dbReference type="AlphaFoldDB" id="A0A2G5TRE1"/>
<dbReference type="Pfam" id="PF00646">
    <property type="entry name" value="F-box"/>
    <property type="match status" value="2"/>
</dbReference>
<dbReference type="PROSITE" id="PS50181">
    <property type="entry name" value="FBOX"/>
    <property type="match status" value="2"/>
</dbReference>
<accession>A0A2G5TRE1</accession>
<dbReference type="Pfam" id="PF01827">
    <property type="entry name" value="FTH"/>
    <property type="match status" value="1"/>
</dbReference>
<evidence type="ECO:0000313" key="2">
    <source>
        <dbReference type="EMBL" id="PIC29867.1"/>
    </source>
</evidence>
<dbReference type="CDD" id="cd09917">
    <property type="entry name" value="F-box_SF"/>
    <property type="match status" value="2"/>
</dbReference>
<dbReference type="PANTHER" id="PTHR23015">
    <property type="entry name" value="UNCHARACTERIZED C.ELEGANS PROTEIN"/>
    <property type="match status" value="1"/>
</dbReference>
<dbReference type="GO" id="GO:0045087">
    <property type="term" value="P:innate immune response"/>
    <property type="evidence" value="ECO:0007669"/>
    <property type="project" value="TreeGrafter"/>
</dbReference>
<keyword evidence="3" id="KW-1185">Reference proteome</keyword>
<evidence type="ECO:0000313" key="3">
    <source>
        <dbReference type="Proteomes" id="UP000230233"/>
    </source>
</evidence>
<gene>
    <name evidence="2" type="primary">Cnig_chr_V.g21303</name>
    <name evidence="2" type="ORF">B9Z55_021303</name>
</gene>
<dbReference type="InterPro" id="IPR001810">
    <property type="entry name" value="F-box_dom"/>
</dbReference>
<reference evidence="3" key="1">
    <citation type="submission" date="2017-10" db="EMBL/GenBank/DDBJ databases">
        <title>Rapid genome shrinkage in a self-fertile nematode reveals novel sperm competition proteins.</title>
        <authorList>
            <person name="Yin D."/>
            <person name="Schwarz E.M."/>
            <person name="Thomas C.G."/>
            <person name="Felde R.L."/>
            <person name="Korf I.F."/>
            <person name="Cutter A.D."/>
            <person name="Schartner C.M."/>
            <person name="Ralston E.J."/>
            <person name="Meyer B.J."/>
            <person name="Haag E.S."/>
        </authorList>
    </citation>
    <scope>NUCLEOTIDE SEQUENCE [LARGE SCALE GENOMIC DNA]</scope>
    <source>
        <strain evidence="3">JU1422</strain>
    </source>
</reference>
<dbReference type="PANTHER" id="PTHR23015:SF4">
    <property type="entry name" value="DUF38 DOMAIN-CONTAINING PROTEIN-RELATED"/>
    <property type="match status" value="1"/>
</dbReference>
<dbReference type="InterPro" id="IPR040161">
    <property type="entry name" value="FB224"/>
</dbReference>
<dbReference type="EMBL" id="PDUG01000005">
    <property type="protein sequence ID" value="PIC29867.1"/>
    <property type="molecule type" value="Genomic_DNA"/>
</dbReference>
<dbReference type="SUPFAM" id="SSF81383">
    <property type="entry name" value="F-box domain"/>
    <property type="match status" value="2"/>
</dbReference>
<proteinExistence type="predicted"/>
<dbReference type="Proteomes" id="UP000230233">
    <property type="component" value="Chromosome V"/>
</dbReference>
<dbReference type="InterPro" id="IPR036047">
    <property type="entry name" value="F-box-like_dom_sf"/>
</dbReference>
<protein>
    <recommendedName>
        <fullName evidence="1">F-box domain-containing protein</fullName>
    </recommendedName>
</protein>
<feature type="domain" description="F-box" evidence="1">
    <location>
        <begin position="271"/>
        <end position="320"/>
    </location>
</feature>
<name>A0A2G5TRE1_9PELO</name>
<comment type="caution">
    <text evidence="2">The sequence shown here is derived from an EMBL/GenBank/DDBJ whole genome shotgun (WGS) entry which is preliminary data.</text>
</comment>
<dbReference type="OrthoDB" id="10430426at2759"/>